<accession>A0A4Z1BI10</accession>
<sequence length="220" mass="25031">MTPSERKEAVEYAARELEEILSSEAILNALTPEERRCDEYCEALWKLREKSATAQRFAMLSGLDLTQLRPIVEKPAIQASDDAEEAGGQDNYLTHLTRLLAASDSDPISFDALFRHAAELYRRGEWPVPQLRKFKDEVDSEERARPRNSKPRNVEERDDFIAMVIHEVHCIFNVPLTRNDASDHCDSACDIVAEAMTVIRKSPSSIDSMRKIWSKRALAV</sequence>
<dbReference type="RefSeq" id="WP_135313392.1">
    <property type="nucleotide sequence ID" value="NZ_CP038439.1"/>
</dbReference>
<name>A0A4P7HLK3_9RHOB</name>
<evidence type="ECO:0000313" key="2">
    <source>
        <dbReference type="EMBL" id="TGN50463.1"/>
    </source>
</evidence>
<dbReference type="KEGG" id="plia:E4191_10640"/>
<accession>A0A4P7HLK3</accession>
<protein>
    <submittedName>
        <fullName evidence="1">Uncharacterized protein</fullName>
    </submittedName>
</protein>
<dbReference type="Proteomes" id="UP000296374">
    <property type="component" value="Chromosome"/>
</dbReference>
<proteinExistence type="predicted"/>
<dbReference type="Proteomes" id="UP000297972">
    <property type="component" value="Unassembled WGS sequence"/>
</dbReference>
<evidence type="ECO:0000313" key="1">
    <source>
        <dbReference type="EMBL" id="QBX35109.1"/>
    </source>
</evidence>
<dbReference type="AlphaFoldDB" id="A0A4P7HLK3"/>
<dbReference type="EMBL" id="CP038439">
    <property type="protein sequence ID" value="QBX35109.1"/>
    <property type="molecule type" value="Genomic_DNA"/>
</dbReference>
<evidence type="ECO:0000313" key="4">
    <source>
        <dbReference type="Proteomes" id="UP000297972"/>
    </source>
</evidence>
<organism evidence="1 3">
    <name type="scientific">Paracoccus liaowanqingii</name>
    <dbReference type="NCBI Taxonomy" id="2560053"/>
    <lineage>
        <taxon>Bacteria</taxon>
        <taxon>Pseudomonadati</taxon>
        <taxon>Pseudomonadota</taxon>
        <taxon>Alphaproteobacteria</taxon>
        <taxon>Rhodobacterales</taxon>
        <taxon>Paracoccaceae</taxon>
        <taxon>Paracoccus</taxon>
    </lineage>
</organism>
<reference evidence="3 4" key="1">
    <citation type="submission" date="2019-03" db="EMBL/GenBank/DDBJ databases">
        <authorList>
            <person name="Li J."/>
        </authorList>
    </citation>
    <scope>NUCLEOTIDE SEQUENCE [LARGE SCALE GENOMIC DNA]</scope>
    <source>
        <strain evidence="3">2251</strain>
        <strain evidence="2 4">3058</strain>
    </source>
</reference>
<keyword evidence="4" id="KW-1185">Reference proteome</keyword>
<gene>
    <name evidence="1" type="ORF">E4191_10640</name>
    <name evidence="2" type="ORF">E4L95_17425</name>
</gene>
<evidence type="ECO:0000313" key="3">
    <source>
        <dbReference type="Proteomes" id="UP000296374"/>
    </source>
</evidence>
<dbReference type="OrthoDB" id="7856964at2"/>
<reference evidence="1" key="2">
    <citation type="journal article" date="2020" name="Int. J. Syst. Evol. Microbiol.">
        <title>Paracoccus liaowanqingii sp. nov., isolated from Tibetan antelope (Pantholops hodgsonii).</title>
        <authorList>
            <person name="Li J."/>
            <person name="Lu S."/>
            <person name="Jin D."/>
            <person name="Yang J."/>
            <person name="Lai X.H."/>
            <person name="Huang Y."/>
            <person name="Tian Z."/>
            <person name="Dong K."/>
            <person name="Zhang S."/>
            <person name="Lei W."/>
            <person name="Pu J."/>
            <person name="Zhang G."/>
            <person name="Wu X."/>
            <person name="Huang Y."/>
            <person name="Ren Z."/>
            <person name="Wang S."/>
            <person name="Xu J."/>
        </authorList>
    </citation>
    <scope>NUCLEOTIDE SEQUENCE</scope>
    <source>
        <strain evidence="1">2251</strain>
    </source>
</reference>
<dbReference type="EMBL" id="SRPG01000224">
    <property type="protein sequence ID" value="TGN50463.1"/>
    <property type="molecule type" value="Genomic_DNA"/>
</dbReference>